<comment type="caution">
    <text evidence="2">The sequence shown here is derived from an EMBL/GenBank/DDBJ whole genome shotgun (WGS) entry which is preliminary data.</text>
</comment>
<keyword evidence="3" id="KW-1185">Reference proteome</keyword>
<dbReference type="RefSeq" id="WP_349216341.1">
    <property type="nucleotide sequence ID" value="NZ_JBBMFA010000096.1"/>
</dbReference>
<gene>
    <name evidence="2" type="ORF">WMO24_10195</name>
</gene>
<dbReference type="Proteomes" id="UP001477672">
    <property type="component" value="Unassembled WGS sequence"/>
</dbReference>
<feature type="region of interest" description="Disordered" evidence="1">
    <location>
        <begin position="1"/>
        <end position="35"/>
    </location>
</feature>
<evidence type="ECO:0000313" key="3">
    <source>
        <dbReference type="Proteomes" id="UP001477672"/>
    </source>
</evidence>
<sequence>MEQKKAEEQKNLEICEEEQKQTEESEEGITLPGQERGVEGFKKLIELLGIPDPDWVE</sequence>
<evidence type="ECO:0000256" key="1">
    <source>
        <dbReference type="SAM" id="MobiDB-lite"/>
    </source>
</evidence>
<protein>
    <submittedName>
        <fullName evidence="2">Uncharacterized protein</fullName>
    </submittedName>
</protein>
<proteinExistence type="predicted"/>
<organism evidence="2 3">
    <name type="scientific">Ruthenibacterium intestinale</name>
    <dbReference type="NCBI Taxonomy" id="3133163"/>
    <lineage>
        <taxon>Bacteria</taxon>
        <taxon>Bacillati</taxon>
        <taxon>Bacillota</taxon>
        <taxon>Clostridia</taxon>
        <taxon>Eubacteriales</taxon>
        <taxon>Oscillospiraceae</taxon>
        <taxon>Ruthenibacterium</taxon>
    </lineage>
</organism>
<feature type="compositionally biased region" description="Basic and acidic residues" evidence="1">
    <location>
        <begin position="1"/>
        <end position="23"/>
    </location>
</feature>
<name>A0ABV1GG38_9FIRM</name>
<evidence type="ECO:0000313" key="2">
    <source>
        <dbReference type="EMBL" id="MEQ2520795.1"/>
    </source>
</evidence>
<dbReference type="EMBL" id="JBBMFA010000096">
    <property type="protein sequence ID" value="MEQ2520795.1"/>
    <property type="molecule type" value="Genomic_DNA"/>
</dbReference>
<reference evidence="2 3" key="1">
    <citation type="submission" date="2024-03" db="EMBL/GenBank/DDBJ databases">
        <title>Human intestinal bacterial collection.</title>
        <authorList>
            <person name="Pauvert C."/>
            <person name="Hitch T.C.A."/>
            <person name="Clavel T."/>
        </authorList>
    </citation>
    <scope>NUCLEOTIDE SEQUENCE [LARGE SCALE GENOMIC DNA]</scope>
    <source>
        <strain evidence="2 3">CLA-JM-H11</strain>
    </source>
</reference>
<accession>A0ABV1GG38</accession>